<name>B0C4G4_ACAM1</name>
<protein>
    <submittedName>
        <fullName evidence="1">Uncharacterized protein</fullName>
    </submittedName>
</protein>
<dbReference type="Proteomes" id="UP000000268">
    <property type="component" value="Chromosome"/>
</dbReference>
<reference evidence="1 2" key="1">
    <citation type="journal article" date="2008" name="Proc. Natl. Acad. Sci. U.S.A.">
        <title>Niche adaptation and genome expansion in the chlorophyll d-producing cyanobacterium Acaryochloris marina.</title>
        <authorList>
            <person name="Swingley W.D."/>
            <person name="Chen M."/>
            <person name="Cheung P.C."/>
            <person name="Conrad A.L."/>
            <person name="Dejesa L.C."/>
            <person name="Hao J."/>
            <person name="Honchak B.M."/>
            <person name="Karbach L.E."/>
            <person name="Kurdoglu A."/>
            <person name="Lahiri S."/>
            <person name="Mastrian S.D."/>
            <person name="Miyashita H."/>
            <person name="Page L."/>
            <person name="Ramakrishna P."/>
            <person name="Satoh S."/>
            <person name="Sattley W.M."/>
            <person name="Shimada Y."/>
            <person name="Taylor H.L."/>
            <person name="Tomo T."/>
            <person name="Tsuchiya T."/>
            <person name="Wang Z.T."/>
            <person name="Raymond J."/>
            <person name="Mimuro M."/>
            <person name="Blankenship R.E."/>
            <person name="Touchman J.W."/>
        </authorList>
    </citation>
    <scope>NUCLEOTIDE SEQUENCE [LARGE SCALE GENOMIC DNA]</scope>
    <source>
        <strain evidence="2">MBIC 11017</strain>
    </source>
</reference>
<proteinExistence type="predicted"/>
<evidence type="ECO:0000313" key="1">
    <source>
        <dbReference type="EMBL" id="ABW28708.1"/>
    </source>
</evidence>
<dbReference type="EMBL" id="CP000828">
    <property type="protein sequence ID" value="ABW28708.1"/>
    <property type="molecule type" value="Genomic_DNA"/>
</dbReference>
<organism evidence="1 2">
    <name type="scientific">Acaryochloris marina (strain MBIC 11017)</name>
    <dbReference type="NCBI Taxonomy" id="329726"/>
    <lineage>
        <taxon>Bacteria</taxon>
        <taxon>Bacillati</taxon>
        <taxon>Cyanobacteriota</taxon>
        <taxon>Cyanophyceae</taxon>
        <taxon>Acaryochloridales</taxon>
        <taxon>Acaryochloridaceae</taxon>
        <taxon>Acaryochloris</taxon>
    </lineage>
</organism>
<evidence type="ECO:0000313" key="2">
    <source>
        <dbReference type="Proteomes" id="UP000000268"/>
    </source>
</evidence>
<dbReference type="HOGENOM" id="CLU_3302985_0_0_3"/>
<dbReference type="AlphaFoldDB" id="B0C4G4"/>
<sequence length="39" mass="4239">MVFSFKHPPEHGQTTRLVCDSKGICNPINRNGRGLASLG</sequence>
<dbReference type="STRING" id="329726.AM1_3718"/>
<gene>
    <name evidence="1" type="ordered locus">AM1_3718</name>
</gene>
<dbReference type="KEGG" id="amr:AM1_3718"/>
<accession>B0C4G4</accession>
<keyword evidence="2" id="KW-1185">Reference proteome</keyword>